<dbReference type="PANTHER" id="PTHR43777:SF1">
    <property type="entry name" value="MOLYBDENUM COFACTOR CYTIDYLYLTRANSFERASE"/>
    <property type="match status" value="1"/>
</dbReference>
<organism evidence="3 4">
    <name type="scientific">Methylobacterium crusticola</name>
    <dbReference type="NCBI Taxonomy" id="1697972"/>
    <lineage>
        <taxon>Bacteria</taxon>
        <taxon>Pseudomonadati</taxon>
        <taxon>Pseudomonadota</taxon>
        <taxon>Alphaproteobacteria</taxon>
        <taxon>Hyphomicrobiales</taxon>
        <taxon>Methylobacteriaceae</taxon>
        <taxon>Methylobacterium</taxon>
    </lineage>
</organism>
<keyword evidence="1" id="KW-0460">Magnesium</keyword>
<dbReference type="EMBL" id="BPQH01000011">
    <property type="protein sequence ID" value="GJD50959.1"/>
    <property type="molecule type" value="Genomic_DNA"/>
</dbReference>
<accession>A0ABQ4R263</accession>
<comment type="caution">
    <text evidence="3">The sequence shown here is derived from an EMBL/GenBank/DDBJ whole genome shotgun (WGS) entry which is preliminary data.</text>
</comment>
<sequence>MPEAPVGLVLLAAGRGTRFGPEPKLLARLDGEPLVRHAAAAALAATTLASGLGPVVAVLGHAEPEVRAALRGLPLTLVRNPAYADGMATSLRAGLAALPDAVEGAIVLLGDMPRIGAGLLVRLAGAFREAAAGGAPAPAAVVPVRAGRRGNPVLLNRRLLADGLSSLAGDRGAGPLLAARSDVLEVPVEEAGILLDVDTPAALAGLGGTAR</sequence>
<evidence type="ECO:0000313" key="4">
    <source>
        <dbReference type="Proteomes" id="UP001055167"/>
    </source>
</evidence>
<protein>
    <submittedName>
        <fullName evidence="3">Nicotine blue oxidoreductase</fullName>
    </submittedName>
</protein>
<proteinExistence type="predicted"/>
<reference evidence="3" key="1">
    <citation type="journal article" date="2021" name="Front. Microbiol.">
        <title>Comprehensive Comparative Genomics and Phenotyping of Methylobacterium Species.</title>
        <authorList>
            <person name="Alessa O."/>
            <person name="Ogura Y."/>
            <person name="Fujitani Y."/>
            <person name="Takami H."/>
            <person name="Hayashi T."/>
            <person name="Sahin N."/>
            <person name="Tani A."/>
        </authorList>
    </citation>
    <scope>NUCLEOTIDE SEQUENCE</scope>
    <source>
        <strain evidence="3">KCTC 52305</strain>
    </source>
</reference>
<evidence type="ECO:0000313" key="3">
    <source>
        <dbReference type="EMBL" id="GJD50959.1"/>
    </source>
</evidence>
<evidence type="ECO:0000259" key="2">
    <source>
        <dbReference type="Pfam" id="PF12804"/>
    </source>
</evidence>
<dbReference type="CDD" id="cd04182">
    <property type="entry name" value="GT_2_like_f"/>
    <property type="match status" value="1"/>
</dbReference>
<evidence type="ECO:0000256" key="1">
    <source>
        <dbReference type="ARBA" id="ARBA00022842"/>
    </source>
</evidence>
<gene>
    <name evidence="3" type="primary">nboR</name>
    <name evidence="3" type="ORF">OPKNFCMD_3709</name>
</gene>
<dbReference type="PANTHER" id="PTHR43777">
    <property type="entry name" value="MOLYBDENUM COFACTOR CYTIDYLYLTRANSFERASE"/>
    <property type="match status" value="1"/>
</dbReference>
<dbReference type="InterPro" id="IPR025877">
    <property type="entry name" value="MobA-like_NTP_Trfase"/>
</dbReference>
<keyword evidence="4" id="KW-1185">Reference proteome</keyword>
<reference evidence="3" key="2">
    <citation type="submission" date="2021-08" db="EMBL/GenBank/DDBJ databases">
        <authorList>
            <person name="Tani A."/>
            <person name="Ola A."/>
            <person name="Ogura Y."/>
            <person name="Katsura K."/>
            <person name="Hayashi T."/>
        </authorList>
    </citation>
    <scope>NUCLEOTIDE SEQUENCE</scope>
    <source>
        <strain evidence="3">KCTC 52305</strain>
    </source>
</reference>
<name>A0ABQ4R263_9HYPH</name>
<dbReference type="Proteomes" id="UP001055167">
    <property type="component" value="Unassembled WGS sequence"/>
</dbReference>
<dbReference type="SUPFAM" id="SSF53448">
    <property type="entry name" value="Nucleotide-diphospho-sugar transferases"/>
    <property type="match status" value="1"/>
</dbReference>
<dbReference type="InterPro" id="IPR029044">
    <property type="entry name" value="Nucleotide-diphossugar_trans"/>
</dbReference>
<dbReference type="Pfam" id="PF12804">
    <property type="entry name" value="NTP_transf_3"/>
    <property type="match status" value="1"/>
</dbReference>
<dbReference type="RefSeq" id="WP_128563646.1">
    <property type="nucleotide sequence ID" value="NZ_BPQH01000011.1"/>
</dbReference>
<dbReference type="Gene3D" id="3.90.550.10">
    <property type="entry name" value="Spore Coat Polysaccharide Biosynthesis Protein SpsA, Chain A"/>
    <property type="match status" value="1"/>
</dbReference>
<feature type="domain" description="MobA-like NTP transferase" evidence="2">
    <location>
        <begin position="9"/>
        <end position="181"/>
    </location>
</feature>